<dbReference type="RefSeq" id="WP_126614443.1">
    <property type="nucleotide sequence ID" value="NZ_CP034562.1"/>
</dbReference>
<evidence type="ECO:0000313" key="1">
    <source>
        <dbReference type="EMBL" id="AZQ62694.1"/>
    </source>
</evidence>
<dbReference type="InterPro" id="IPR036291">
    <property type="entry name" value="NAD(P)-bd_dom_sf"/>
</dbReference>
<evidence type="ECO:0000313" key="2">
    <source>
        <dbReference type="Proteomes" id="UP000267268"/>
    </source>
</evidence>
<reference evidence="1 2" key="1">
    <citation type="submission" date="2018-12" db="EMBL/GenBank/DDBJ databases">
        <title>Flammeovirga pectinis sp. nov., isolated from the gut of the Korean scallop, Patinopecten yessoensis.</title>
        <authorList>
            <person name="Bae J.-W."/>
            <person name="Jeong Y.-S."/>
            <person name="Kang W."/>
        </authorList>
    </citation>
    <scope>NUCLEOTIDE SEQUENCE [LARGE SCALE GENOMIC DNA]</scope>
    <source>
        <strain evidence="1 2">L12M1</strain>
    </source>
</reference>
<gene>
    <name evidence="1" type="ORF">EI427_10730</name>
</gene>
<keyword evidence="2" id="KW-1185">Reference proteome</keyword>
<name>A0A3S9P3E6_9BACT</name>
<protein>
    <submittedName>
        <fullName evidence="1">Epimerase</fullName>
    </submittedName>
</protein>
<dbReference type="PANTHER" id="PTHR14097:SF8">
    <property type="entry name" value="NAD(P)-BINDING DOMAIN-CONTAINING PROTEIN"/>
    <property type="match status" value="1"/>
</dbReference>
<accession>A0A3S9P3E6</accession>
<dbReference type="Gene3D" id="3.40.50.720">
    <property type="entry name" value="NAD(P)-binding Rossmann-like Domain"/>
    <property type="match status" value="1"/>
</dbReference>
<organism evidence="1 2">
    <name type="scientific">Flammeovirga pectinis</name>
    <dbReference type="NCBI Taxonomy" id="2494373"/>
    <lineage>
        <taxon>Bacteria</taxon>
        <taxon>Pseudomonadati</taxon>
        <taxon>Bacteroidota</taxon>
        <taxon>Cytophagia</taxon>
        <taxon>Cytophagales</taxon>
        <taxon>Flammeovirgaceae</taxon>
        <taxon>Flammeovirga</taxon>
    </lineage>
</organism>
<dbReference type="OrthoDB" id="9798632at2"/>
<proteinExistence type="predicted"/>
<dbReference type="PANTHER" id="PTHR14097">
    <property type="entry name" value="OXIDOREDUCTASE HTATIP2"/>
    <property type="match status" value="1"/>
</dbReference>
<sequence length="225" mass="25122">MEKIKAIITGATGMVGKSVLLECLDSDKVDKVLIIVRESIGMTHPKLEEVIHKDFFDLTDIIPKLVGYNACYFCLGISSAGVSIKEYTHITYNLTLHFANIILPLNPDISFCYVSGAGTSSKENSATDWANVKGKTENQLMRFPFKSAYMFRPAVIQPEKGVESKVSIYKTIYKILRPVFPILDRLFPKYVTTSSRLGKAMINVVNRGYKTNIIENDDINVLSAV</sequence>
<dbReference type="AlphaFoldDB" id="A0A3S9P3E6"/>
<dbReference type="Proteomes" id="UP000267268">
    <property type="component" value="Chromosome 1"/>
</dbReference>
<dbReference type="SUPFAM" id="SSF51735">
    <property type="entry name" value="NAD(P)-binding Rossmann-fold domains"/>
    <property type="match status" value="1"/>
</dbReference>
<dbReference type="EMBL" id="CP034562">
    <property type="protein sequence ID" value="AZQ62694.1"/>
    <property type="molecule type" value="Genomic_DNA"/>
</dbReference>
<dbReference type="KEGG" id="fll:EI427_10730"/>